<protein>
    <recommendedName>
        <fullName evidence="3">Immunity protein 22</fullName>
    </recommendedName>
</protein>
<reference evidence="2" key="1">
    <citation type="submission" date="2011-11" db="EMBL/GenBank/DDBJ databases">
        <title>Complete sequence of Paenibacillus terrae HPL-003.</title>
        <authorList>
            <person name="Shin S.H."/>
            <person name="Kim S."/>
            <person name="Kim J.Y."/>
        </authorList>
    </citation>
    <scope>NUCLEOTIDE SEQUENCE [LARGE SCALE GENOMIC DNA]</scope>
    <source>
        <strain evidence="2">HPL-003</strain>
    </source>
</reference>
<evidence type="ECO:0008006" key="3">
    <source>
        <dbReference type="Google" id="ProtNLM"/>
    </source>
</evidence>
<sequence length="127" mass="14801">MNCFEKNVVSVWYGHFASDDELFDYIEINYPEDENEDVFSGFLNDHEIDDFDEDFAEGVFLINGADDDIKDVSYVDSFLFPLLNDLGKIDGKYNSLFFIYDCNTSSLPEKNGDKMRFLATYPYFLNK</sequence>
<evidence type="ECO:0000313" key="2">
    <source>
        <dbReference type="Proteomes" id="UP000005876"/>
    </source>
</evidence>
<name>G7VR63_PAETH</name>
<dbReference type="Proteomes" id="UP000005876">
    <property type="component" value="Chromosome"/>
</dbReference>
<dbReference type="InterPro" id="IPR025560">
    <property type="entry name" value="Imm22"/>
</dbReference>
<proteinExistence type="predicted"/>
<dbReference type="RefSeq" id="WP_014282643.1">
    <property type="nucleotide sequence ID" value="NC_016641.1"/>
</dbReference>
<reference key="2">
    <citation type="submission" date="2011-11" db="EMBL/GenBank/DDBJ databases">
        <authorList>
            <person name="Shin S.H."/>
            <person name="Kim S."/>
            <person name="Kim J.Y."/>
        </authorList>
    </citation>
    <scope>NUCLEOTIDE SEQUENCE</scope>
    <source>
        <strain>HPL-003</strain>
    </source>
</reference>
<accession>G7VR63</accession>
<evidence type="ECO:0000313" key="1">
    <source>
        <dbReference type="EMBL" id="AET61962.1"/>
    </source>
</evidence>
<reference evidence="1 2" key="3">
    <citation type="journal article" date="2012" name="J. Bacteriol.">
        <title>Genome Sequence of Paenibacillus terrae HPL-003, a Xylanase-Producing Bacterium Isolated from Soil Found in Forest Residue.</title>
        <authorList>
            <person name="Shin S.H."/>
            <person name="Kim S."/>
            <person name="Kim J.Y."/>
            <person name="Song H.Y."/>
            <person name="Cho S.J."/>
            <person name="Kim D.R."/>
            <person name="Lee K.I."/>
            <person name="Lim H.K."/>
            <person name="Park N.J."/>
            <person name="Hwang I.T."/>
            <person name="Yang K.S."/>
        </authorList>
    </citation>
    <scope>NUCLEOTIDE SEQUENCE [LARGE SCALE GENOMIC DNA]</scope>
    <source>
        <strain evidence="1 2">HPL-003</strain>
    </source>
</reference>
<dbReference type="OrthoDB" id="2222217at2"/>
<dbReference type="AlphaFoldDB" id="G7VR63"/>
<dbReference type="Pfam" id="PF14112">
    <property type="entry name" value="DUF4284"/>
    <property type="match status" value="1"/>
</dbReference>
<dbReference type="HOGENOM" id="CLU_1968408_0_0_9"/>
<organism evidence="1 2">
    <name type="scientific">Paenibacillus terrae (strain HPL-003)</name>
    <dbReference type="NCBI Taxonomy" id="985665"/>
    <lineage>
        <taxon>Bacteria</taxon>
        <taxon>Bacillati</taxon>
        <taxon>Bacillota</taxon>
        <taxon>Bacilli</taxon>
        <taxon>Bacillales</taxon>
        <taxon>Paenibacillaceae</taxon>
        <taxon>Paenibacillus</taxon>
    </lineage>
</organism>
<gene>
    <name evidence="1" type="ordered locus">HPL003_26240</name>
</gene>
<dbReference type="STRING" id="985665.HPL003_26240"/>
<dbReference type="EMBL" id="CP003107">
    <property type="protein sequence ID" value="AET61962.1"/>
    <property type="molecule type" value="Genomic_DNA"/>
</dbReference>
<dbReference type="KEGG" id="pta:HPL003_26240"/>